<dbReference type="PANTHER" id="PTHR46796:SF2">
    <property type="entry name" value="TRANSCRIPTIONAL REGULATORY PROTEIN"/>
    <property type="match status" value="1"/>
</dbReference>
<dbReference type="InterPro" id="IPR018062">
    <property type="entry name" value="HTH_AraC-typ_CS"/>
</dbReference>
<evidence type="ECO:0000259" key="5">
    <source>
        <dbReference type="PROSITE" id="PS01124"/>
    </source>
</evidence>
<evidence type="ECO:0000256" key="2">
    <source>
        <dbReference type="ARBA" id="ARBA00023125"/>
    </source>
</evidence>
<keyword evidence="2" id="KW-0238">DNA-binding</keyword>
<comment type="caution">
    <text evidence="6">The sequence shown here is derived from an EMBL/GenBank/DDBJ whole genome shotgun (WGS) entry which is preliminary data.</text>
</comment>
<dbReference type="InterPro" id="IPR013096">
    <property type="entry name" value="Cupin_2"/>
</dbReference>
<keyword evidence="3" id="KW-0010">Activator</keyword>
<dbReference type="Pfam" id="PF12833">
    <property type="entry name" value="HTH_18"/>
    <property type="match status" value="1"/>
</dbReference>
<keyword evidence="7" id="KW-1185">Reference proteome</keyword>
<accession>A0ABV9FD54</accession>
<dbReference type="InterPro" id="IPR037923">
    <property type="entry name" value="HTH-like"/>
</dbReference>
<evidence type="ECO:0000256" key="1">
    <source>
        <dbReference type="ARBA" id="ARBA00023015"/>
    </source>
</evidence>
<keyword evidence="4" id="KW-0804">Transcription</keyword>
<dbReference type="InterPro" id="IPR050204">
    <property type="entry name" value="AraC_XylS_family_regulators"/>
</dbReference>
<dbReference type="Gene3D" id="2.60.120.10">
    <property type="entry name" value="Jelly Rolls"/>
    <property type="match status" value="1"/>
</dbReference>
<evidence type="ECO:0000313" key="7">
    <source>
        <dbReference type="Proteomes" id="UP001596028"/>
    </source>
</evidence>
<dbReference type="SUPFAM" id="SSF51215">
    <property type="entry name" value="Regulatory protein AraC"/>
    <property type="match status" value="1"/>
</dbReference>
<gene>
    <name evidence="6" type="ORF">ACFO3S_13055</name>
</gene>
<name>A0ABV9FD54_9BACL</name>
<feature type="domain" description="HTH araC/xylS-type" evidence="5">
    <location>
        <begin position="191"/>
        <end position="289"/>
    </location>
</feature>
<dbReference type="SMART" id="SM00342">
    <property type="entry name" value="HTH_ARAC"/>
    <property type="match status" value="1"/>
</dbReference>
<proteinExistence type="predicted"/>
<dbReference type="PANTHER" id="PTHR46796">
    <property type="entry name" value="HTH-TYPE TRANSCRIPTIONAL ACTIVATOR RHAS-RELATED"/>
    <property type="match status" value="1"/>
</dbReference>
<dbReference type="InterPro" id="IPR018060">
    <property type="entry name" value="HTH_AraC"/>
</dbReference>
<dbReference type="SUPFAM" id="SSF46689">
    <property type="entry name" value="Homeodomain-like"/>
    <property type="match status" value="2"/>
</dbReference>
<protein>
    <submittedName>
        <fullName evidence="6">Helix-turn-helix domain-containing protein</fullName>
    </submittedName>
</protein>
<keyword evidence="1" id="KW-0805">Transcription regulation</keyword>
<dbReference type="Pfam" id="PF07883">
    <property type="entry name" value="Cupin_2"/>
    <property type="match status" value="1"/>
</dbReference>
<evidence type="ECO:0000256" key="3">
    <source>
        <dbReference type="ARBA" id="ARBA00023159"/>
    </source>
</evidence>
<reference evidence="7" key="1">
    <citation type="journal article" date="2019" name="Int. J. Syst. Evol. Microbiol.">
        <title>The Global Catalogue of Microorganisms (GCM) 10K type strain sequencing project: providing services to taxonomists for standard genome sequencing and annotation.</title>
        <authorList>
            <consortium name="The Broad Institute Genomics Platform"/>
            <consortium name="The Broad Institute Genome Sequencing Center for Infectious Disease"/>
            <person name="Wu L."/>
            <person name="Ma J."/>
        </authorList>
    </citation>
    <scope>NUCLEOTIDE SEQUENCE [LARGE SCALE GENOMIC DNA]</scope>
    <source>
        <strain evidence="7">CCUG 49571</strain>
    </source>
</reference>
<dbReference type="InterPro" id="IPR009057">
    <property type="entry name" value="Homeodomain-like_sf"/>
</dbReference>
<evidence type="ECO:0000256" key="4">
    <source>
        <dbReference type="ARBA" id="ARBA00023163"/>
    </source>
</evidence>
<sequence length="293" mass="33248">MDLKLLKEDRRHGTPPFPFATYAMDRQADGTVLDNHWHEESEFLWVVSGQAVFQIGLATFELHEGEAMFVPGGEVHGGFSETNGPCSYRAAVFHLDWLAEGGDDIAARFIRPLSKGEASIPMYYDRSTGWGRRVLARLNRMYRTFESGTETRELRIKAGLYALFADLIDAGQWRRAVPGSTVNSQTVERLKAAVTYMEAHFSQPLSVPALAEMAGMSAGHFSRMFKIVMRKTPMDYLNHYRIRHAAYLLQNTDWSVAEVALETGLPHFSYFSKKFSAVYGRTPSQFRKKFRSL</sequence>
<dbReference type="EMBL" id="JBHSEP010000008">
    <property type="protein sequence ID" value="MFC4599173.1"/>
    <property type="molecule type" value="Genomic_DNA"/>
</dbReference>
<evidence type="ECO:0000313" key="6">
    <source>
        <dbReference type="EMBL" id="MFC4599173.1"/>
    </source>
</evidence>
<dbReference type="InterPro" id="IPR020449">
    <property type="entry name" value="Tscrpt_reg_AraC-type_HTH"/>
</dbReference>
<organism evidence="6 7">
    <name type="scientific">Cohnella hongkongensis</name>
    <dbReference type="NCBI Taxonomy" id="178337"/>
    <lineage>
        <taxon>Bacteria</taxon>
        <taxon>Bacillati</taxon>
        <taxon>Bacillota</taxon>
        <taxon>Bacilli</taxon>
        <taxon>Bacillales</taxon>
        <taxon>Paenibacillaceae</taxon>
        <taxon>Cohnella</taxon>
    </lineage>
</organism>
<dbReference type="PROSITE" id="PS01124">
    <property type="entry name" value="HTH_ARAC_FAMILY_2"/>
    <property type="match status" value="1"/>
</dbReference>
<dbReference type="Proteomes" id="UP001596028">
    <property type="component" value="Unassembled WGS sequence"/>
</dbReference>
<dbReference type="CDD" id="cd02208">
    <property type="entry name" value="cupin_RmlC-like"/>
    <property type="match status" value="1"/>
</dbReference>
<dbReference type="InterPro" id="IPR014710">
    <property type="entry name" value="RmlC-like_jellyroll"/>
</dbReference>
<dbReference type="PROSITE" id="PS00041">
    <property type="entry name" value="HTH_ARAC_FAMILY_1"/>
    <property type="match status" value="1"/>
</dbReference>
<dbReference type="Gene3D" id="1.10.10.60">
    <property type="entry name" value="Homeodomain-like"/>
    <property type="match status" value="2"/>
</dbReference>
<dbReference type="RefSeq" id="WP_378096457.1">
    <property type="nucleotide sequence ID" value="NZ_JBHSEP010000008.1"/>
</dbReference>
<dbReference type="PRINTS" id="PR00032">
    <property type="entry name" value="HTHARAC"/>
</dbReference>